<dbReference type="Proteomes" id="UP000035651">
    <property type="component" value="Chromosome"/>
</dbReference>
<evidence type="ECO:0000313" key="2">
    <source>
        <dbReference type="EMBL" id="AKM30858.1"/>
    </source>
</evidence>
<keyword evidence="1" id="KW-0812">Transmembrane</keyword>
<accession>A0A0H3WW67</accession>
<gene>
    <name evidence="2" type="ORF">AB870_13220</name>
</gene>
<protein>
    <submittedName>
        <fullName evidence="2">Uncharacterized protein</fullName>
    </submittedName>
</protein>
<dbReference type="EMBL" id="CP011807">
    <property type="protein sequence ID" value="AKM30858.1"/>
    <property type="molecule type" value="Genomic_DNA"/>
</dbReference>
<keyword evidence="3" id="KW-1185">Reference proteome</keyword>
<feature type="transmembrane region" description="Helical" evidence="1">
    <location>
        <begin position="38"/>
        <end position="63"/>
    </location>
</feature>
<name>A0A0H3WW67_9BURK</name>
<dbReference type="AlphaFoldDB" id="A0A0H3WW67"/>
<evidence type="ECO:0000313" key="3">
    <source>
        <dbReference type="Proteomes" id="UP000035651"/>
    </source>
</evidence>
<dbReference type="OrthoDB" id="8942691at2"/>
<proteinExistence type="predicted"/>
<dbReference type="RefSeq" id="WP_047906683.1">
    <property type="nucleotide sequence ID" value="NZ_CP011807.3"/>
</dbReference>
<organism evidence="2 3">
    <name type="scientific">Pandoraea faecigallinarum</name>
    <dbReference type="NCBI Taxonomy" id="656179"/>
    <lineage>
        <taxon>Bacteria</taxon>
        <taxon>Pseudomonadati</taxon>
        <taxon>Pseudomonadota</taxon>
        <taxon>Betaproteobacteria</taxon>
        <taxon>Burkholderiales</taxon>
        <taxon>Burkholderiaceae</taxon>
        <taxon>Pandoraea</taxon>
    </lineage>
</organism>
<reference evidence="2" key="1">
    <citation type="submission" date="2016-06" db="EMBL/GenBank/DDBJ databases">
        <title>Complete Genome Sequence of Pandoraea faecigallinarum DSM-23572.</title>
        <authorList>
            <person name="Yong D."/>
            <person name="Ee R."/>
            <person name="Lim Y.-L."/>
            <person name="Yin W.-F."/>
            <person name="Chan K.-G."/>
        </authorList>
    </citation>
    <scope>NUCLEOTIDE SEQUENCE</scope>
    <source>
        <strain evidence="2">DSM 23572</strain>
    </source>
</reference>
<feature type="transmembrane region" description="Helical" evidence="1">
    <location>
        <begin position="100"/>
        <end position="119"/>
    </location>
</feature>
<evidence type="ECO:0000256" key="1">
    <source>
        <dbReference type="SAM" id="Phobius"/>
    </source>
</evidence>
<dbReference type="STRING" id="656179.AB870_13220"/>
<keyword evidence="1" id="KW-0472">Membrane</keyword>
<sequence>MNRLAIVLDGLMLLYLAAATVAGVQSSAADGHEWLANVLGVLLALCVLAVLAAPFYVSLVVLVAQSERHLRLAAWLHRVLLTLMVMLTVFSLLARDTVEVSVPLFVLVAAVCIVNLVALSRRRTHFETFHLFEH</sequence>
<keyword evidence="1" id="KW-1133">Transmembrane helix</keyword>
<dbReference type="PATRIC" id="fig|656179.3.peg.2814"/>
<dbReference type="KEGG" id="pfg:AB870_13220"/>
<feature type="transmembrane region" description="Helical" evidence="1">
    <location>
        <begin position="75"/>
        <end position="94"/>
    </location>
</feature>